<dbReference type="InterPro" id="IPR042120">
    <property type="entry name" value="MutL_C_dimsub"/>
</dbReference>
<organism evidence="1 2">
    <name type="scientific">Racocetra fulgida</name>
    <dbReference type="NCBI Taxonomy" id="60492"/>
    <lineage>
        <taxon>Eukaryota</taxon>
        <taxon>Fungi</taxon>
        <taxon>Fungi incertae sedis</taxon>
        <taxon>Mucoromycota</taxon>
        <taxon>Glomeromycotina</taxon>
        <taxon>Glomeromycetes</taxon>
        <taxon>Diversisporales</taxon>
        <taxon>Gigasporaceae</taxon>
        <taxon>Racocetra</taxon>
    </lineage>
</organism>
<comment type="caution">
    <text evidence="1">The sequence shown here is derived from an EMBL/GenBank/DDBJ whole genome shotgun (WGS) entry which is preliminary data.</text>
</comment>
<reference evidence="1" key="1">
    <citation type="submission" date="2021-06" db="EMBL/GenBank/DDBJ databases">
        <authorList>
            <person name="Kallberg Y."/>
            <person name="Tangrot J."/>
            <person name="Rosling A."/>
        </authorList>
    </citation>
    <scope>NUCLEOTIDE SEQUENCE</scope>
    <source>
        <strain evidence="1">IN212</strain>
    </source>
</reference>
<keyword evidence="2" id="KW-1185">Reference proteome</keyword>
<dbReference type="AlphaFoldDB" id="A0A9N9EGW1"/>
<dbReference type="Proteomes" id="UP000789396">
    <property type="component" value="Unassembled WGS sequence"/>
</dbReference>
<dbReference type="GO" id="GO:0016887">
    <property type="term" value="F:ATP hydrolysis activity"/>
    <property type="evidence" value="ECO:0007669"/>
    <property type="project" value="InterPro"/>
</dbReference>
<dbReference type="EMBL" id="CAJVPZ010016567">
    <property type="protein sequence ID" value="CAG8674467.1"/>
    <property type="molecule type" value="Genomic_DNA"/>
</dbReference>
<proteinExistence type="predicted"/>
<dbReference type="GO" id="GO:0140664">
    <property type="term" value="F:ATP-dependent DNA damage sensor activity"/>
    <property type="evidence" value="ECO:0007669"/>
    <property type="project" value="InterPro"/>
</dbReference>
<dbReference type="PANTHER" id="PTHR10073">
    <property type="entry name" value="DNA MISMATCH REPAIR PROTEIN MLH, PMS, MUTL"/>
    <property type="match status" value="1"/>
</dbReference>
<evidence type="ECO:0000313" key="2">
    <source>
        <dbReference type="Proteomes" id="UP000789396"/>
    </source>
</evidence>
<dbReference type="GO" id="GO:0006298">
    <property type="term" value="P:mismatch repair"/>
    <property type="evidence" value="ECO:0007669"/>
    <property type="project" value="InterPro"/>
</dbReference>
<sequence>DIAHIKSGGKKQYVFRDEELKAGPLIPKNMEESENILVTSKKTVKIKGNEYTKWTEPRTKQAFYIDTRTGNSFFPCNDFAQSSFVEHRFNKKDFAQAQVIGQVDDKFIACKLPYSRVIESDIKNCTQQRILVLVDQHAADERVRVEMLMKEFCDFKNKERMQNENDNEIHPINSLVETIQINPPNKIILMEREVQVLKRFEANFNSWGIFFRDNIDTKQNNASLSFTTPLVSPHFITSSTDNDHIPIYVTHLPKMIADRCIFDSRVTQELLRQHLPSMIPIIYLDEFAKTTHSSCRYESQLKHRLYKTTKQQETTFDQPINLSWKRRKINLEQFRK</sequence>
<feature type="non-terminal residue" evidence="1">
    <location>
        <position position="336"/>
    </location>
</feature>
<name>A0A9N9EGW1_9GLOM</name>
<dbReference type="PANTHER" id="PTHR10073:SF47">
    <property type="entry name" value="DNA MISMATCH REPAIR PROTEIN MLH3"/>
    <property type="match status" value="1"/>
</dbReference>
<dbReference type="GO" id="GO:0032300">
    <property type="term" value="C:mismatch repair complex"/>
    <property type="evidence" value="ECO:0007669"/>
    <property type="project" value="InterPro"/>
</dbReference>
<gene>
    <name evidence="1" type="ORF">RFULGI_LOCUS9365</name>
</gene>
<protein>
    <submittedName>
        <fullName evidence="1">11297_t:CDS:1</fullName>
    </submittedName>
</protein>
<accession>A0A9N9EGW1</accession>
<dbReference type="Gene3D" id="3.30.1540.20">
    <property type="entry name" value="MutL, C-terminal domain, dimerisation subdomain"/>
    <property type="match status" value="1"/>
</dbReference>
<evidence type="ECO:0000313" key="1">
    <source>
        <dbReference type="EMBL" id="CAG8674467.1"/>
    </source>
</evidence>
<dbReference type="InterPro" id="IPR038973">
    <property type="entry name" value="MutL/Mlh/Pms-like"/>
</dbReference>
<dbReference type="OrthoDB" id="429932at2759"/>